<dbReference type="EMBL" id="CP032331">
    <property type="protein sequence ID" value="QCO03318.1"/>
    <property type="molecule type" value="Genomic_DNA"/>
</dbReference>
<dbReference type="AlphaFoldDB" id="A0A4D8Q3S0"/>
<dbReference type="EMBL" id="CP032331">
    <property type="protein sequence ID" value="QCO04898.1"/>
    <property type="molecule type" value="Genomic_DNA"/>
</dbReference>
<organism evidence="3 5">
    <name type="scientific">Azospirillum brasilense</name>
    <dbReference type="NCBI Taxonomy" id="192"/>
    <lineage>
        <taxon>Bacteria</taxon>
        <taxon>Pseudomonadati</taxon>
        <taxon>Pseudomonadota</taxon>
        <taxon>Alphaproteobacteria</taxon>
        <taxon>Rhodospirillales</taxon>
        <taxon>Azospirillaceae</taxon>
        <taxon>Azospirillum</taxon>
    </lineage>
</organism>
<feature type="compositionally biased region" description="Low complexity" evidence="1">
    <location>
        <begin position="68"/>
        <end position="79"/>
    </location>
</feature>
<evidence type="ECO:0000313" key="5">
    <source>
        <dbReference type="Proteomes" id="UP000298596"/>
    </source>
</evidence>
<sequence length="85" mass="9237">MKTEPDLTVGVDEFHKFRGPVIQLPMFVKKAERPMLFHQAVSPEGDLTGGILTNLDDLAEHIRTPQPAAEAGATITAAGDRSRPE</sequence>
<proteinExistence type="predicted"/>
<reference evidence="3 5" key="1">
    <citation type="submission" date="2018-09" db="EMBL/GenBank/DDBJ databases">
        <title>Whole genome based analysis of evolution and adaptive divergence in Indian and Brazilian strains of Azospirillum brasilense.</title>
        <authorList>
            <person name="Singh C."/>
            <person name="Tripathi A.K."/>
        </authorList>
    </citation>
    <scope>NUCLEOTIDE SEQUENCE [LARGE SCALE GENOMIC DNA]</scope>
    <source>
        <strain evidence="3 5">MTCC4036</strain>
        <plasmid evidence="3 5">p1</plasmid>
    </source>
</reference>
<evidence type="ECO:0000313" key="3">
    <source>
        <dbReference type="EMBL" id="QCO04884.1"/>
    </source>
</evidence>
<keyword evidence="3" id="KW-0614">Plasmid</keyword>
<gene>
    <name evidence="2" type="ORF">D3867_14525</name>
    <name evidence="3" type="ORF">D3867_23795</name>
    <name evidence="4" type="ORF">D3867_23875</name>
</gene>
<evidence type="ECO:0000313" key="4">
    <source>
        <dbReference type="EMBL" id="QCO04898.1"/>
    </source>
</evidence>
<name>A0A4D8Q3S0_AZOBR</name>
<accession>A0A4D8Q3S0</accession>
<evidence type="ECO:0000256" key="1">
    <source>
        <dbReference type="SAM" id="MobiDB-lite"/>
    </source>
</evidence>
<feature type="region of interest" description="Disordered" evidence="1">
    <location>
        <begin position="65"/>
        <end position="85"/>
    </location>
</feature>
<dbReference type="Proteomes" id="UP000298596">
    <property type="component" value="Plasmid p1"/>
</dbReference>
<dbReference type="EMBL" id="CP032331">
    <property type="protein sequence ID" value="QCO04884.1"/>
    <property type="molecule type" value="Genomic_DNA"/>
</dbReference>
<evidence type="ECO:0000313" key="2">
    <source>
        <dbReference type="EMBL" id="QCO03318.1"/>
    </source>
</evidence>
<geneLocation type="plasmid" evidence="3">
    <name>p1</name>
</geneLocation>
<protein>
    <submittedName>
        <fullName evidence="3">Uncharacterized protein</fullName>
    </submittedName>
</protein>